<name>A0A2G3PRV4_WILMA</name>
<evidence type="ECO:0000313" key="1">
    <source>
        <dbReference type="EMBL" id="PHV68463.1"/>
    </source>
</evidence>
<evidence type="ECO:0000313" key="2">
    <source>
        <dbReference type="Proteomes" id="UP000225108"/>
    </source>
</evidence>
<reference evidence="1 2" key="1">
    <citation type="submission" date="2017-10" db="EMBL/GenBank/DDBJ databases">
        <title>The draft genome sequence of Williamsia sp. BULT 1.1 isolated from the semi-arid grassland soils from South Africa.</title>
        <authorList>
            <person name="Kabwe M.H."/>
            <person name="Govender N."/>
            <person name="Mutseka Lunga P."/>
            <person name="Vikram S."/>
            <person name="Makhalanyane T.P."/>
        </authorList>
    </citation>
    <scope>NUCLEOTIDE SEQUENCE [LARGE SCALE GENOMIC DNA]</scope>
    <source>
        <strain evidence="1 2">BULT 1.1</strain>
    </source>
</reference>
<protein>
    <submittedName>
        <fullName evidence="1">Uncharacterized protein</fullName>
    </submittedName>
</protein>
<proteinExistence type="predicted"/>
<accession>A0A2G3PRV4</accession>
<organism evidence="1 2">
    <name type="scientific">Williamsia marianensis</name>
    <dbReference type="NCBI Taxonomy" id="85044"/>
    <lineage>
        <taxon>Bacteria</taxon>
        <taxon>Bacillati</taxon>
        <taxon>Actinomycetota</taxon>
        <taxon>Actinomycetes</taxon>
        <taxon>Mycobacteriales</taxon>
        <taxon>Nocardiaceae</taxon>
        <taxon>Williamsia</taxon>
    </lineage>
</organism>
<dbReference type="Proteomes" id="UP000225108">
    <property type="component" value="Unassembled WGS sequence"/>
</dbReference>
<comment type="caution">
    <text evidence="1">The sequence shown here is derived from an EMBL/GenBank/DDBJ whole genome shotgun (WGS) entry which is preliminary data.</text>
</comment>
<sequence length="78" mass="9057">MYKKVKAEQFVRLWLEAVENRESIAWIANRVGCSDQYVSVMVATLRKQGVELPAIRRTFVETIKVEDLNALIREKFGN</sequence>
<dbReference type="EMBL" id="PEBD01000004">
    <property type="protein sequence ID" value="PHV68463.1"/>
    <property type="molecule type" value="Genomic_DNA"/>
</dbReference>
<gene>
    <name evidence="1" type="ORF">CSW57_04400</name>
</gene>
<dbReference type="AlphaFoldDB" id="A0A2G3PRV4"/>